<feature type="compositionally biased region" description="Basic and acidic residues" evidence="1">
    <location>
        <begin position="169"/>
        <end position="182"/>
    </location>
</feature>
<dbReference type="OrthoDB" id="2441534at2759"/>
<dbReference type="Proteomes" id="UP000738325">
    <property type="component" value="Unassembled WGS sequence"/>
</dbReference>
<reference evidence="2" key="1">
    <citation type="journal article" date="2020" name="Fungal Divers.">
        <title>Resolving the Mortierellaceae phylogeny through synthesis of multi-gene phylogenetics and phylogenomics.</title>
        <authorList>
            <person name="Vandepol N."/>
            <person name="Liber J."/>
            <person name="Desiro A."/>
            <person name="Na H."/>
            <person name="Kennedy M."/>
            <person name="Barry K."/>
            <person name="Grigoriev I.V."/>
            <person name="Miller A.N."/>
            <person name="O'Donnell K."/>
            <person name="Stajich J.E."/>
            <person name="Bonito G."/>
        </authorList>
    </citation>
    <scope>NUCLEOTIDE SEQUENCE</scope>
    <source>
        <strain evidence="2">REB-010B</strain>
    </source>
</reference>
<gene>
    <name evidence="2" type="ORF">BGZ99_007988</name>
</gene>
<dbReference type="AlphaFoldDB" id="A0A9P6V0W1"/>
<name>A0A9P6V0W1_9FUNG</name>
<feature type="region of interest" description="Disordered" evidence="1">
    <location>
        <begin position="92"/>
        <end position="134"/>
    </location>
</feature>
<accession>A0A9P6V0W1</accession>
<feature type="compositionally biased region" description="Basic and acidic residues" evidence="1">
    <location>
        <begin position="92"/>
        <end position="102"/>
    </location>
</feature>
<evidence type="ECO:0000313" key="2">
    <source>
        <dbReference type="EMBL" id="KAG0330125.1"/>
    </source>
</evidence>
<feature type="compositionally biased region" description="Basic and acidic residues" evidence="1">
    <location>
        <begin position="125"/>
        <end position="134"/>
    </location>
</feature>
<protein>
    <submittedName>
        <fullName evidence="2">Uncharacterized protein</fullName>
    </submittedName>
</protein>
<organism evidence="2 3">
    <name type="scientific">Dissophora globulifera</name>
    <dbReference type="NCBI Taxonomy" id="979702"/>
    <lineage>
        <taxon>Eukaryota</taxon>
        <taxon>Fungi</taxon>
        <taxon>Fungi incertae sedis</taxon>
        <taxon>Mucoromycota</taxon>
        <taxon>Mortierellomycotina</taxon>
        <taxon>Mortierellomycetes</taxon>
        <taxon>Mortierellales</taxon>
        <taxon>Mortierellaceae</taxon>
        <taxon>Dissophora</taxon>
    </lineage>
</organism>
<evidence type="ECO:0000256" key="1">
    <source>
        <dbReference type="SAM" id="MobiDB-lite"/>
    </source>
</evidence>
<comment type="caution">
    <text evidence="2">The sequence shown here is derived from an EMBL/GenBank/DDBJ whole genome shotgun (WGS) entry which is preliminary data.</text>
</comment>
<proteinExistence type="predicted"/>
<sequence>MTTLYAYSTQYDDLLYSSSSSSSLTSILDDYRTVSQIDLFHFSDPDHFKSIERHADVRHRRRDQTTLNYLSRKVKHGTATANEQHTILRKLEQRRNRNHDGGEQADSLSDDDSSTATESEDDLEVEQHSADEHERLRFKRNLNFRTDDAGALASKTFLNTPEWKQVFEKRLDEQDQMRENRQQQRKSKKQKDFRSSKRASQSQS</sequence>
<feature type="region of interest" description="Disordered" evidence="1">
    <location>
        <begin position="169"/>
        <end position="204"/>
    </location>
</feature>
<evidence type="ECO:0000313" key="3">
    <source>
        <dbReference type="Proteomes" id="UP000738325"/>
    </source>
</evidence>
<keyword evidence="3" id="KW-1185">Reference proteome</keyword>
<dbReference type="EMBL" id="JAAAIP010000006">
    <property type="protein sequence ID" value="KAG0330125.1"/>
    <property type="molecule type" value="Genomic_DNA"/>
</dbReference>
<feature type="compositionally biased region" description="Acidic residues" evidence="1">
    <location>
        <begin position="108"/>
        <end position="124"/>
    </location>
</feature>